<organism evidence="3 4">
    <name type="scientific">Pseudonocardia sulfidoxydans NBRC 16205</name>
    <dbReference type="NCBI Taxonomy" id="1223511"/>
    <lineage>
        <taxon>Bacteria</taxon>
        <taxon>Bacillati</taxon>
        <taxon>Actinomycetota</taxon>
        <taxon>Actinomycetes</taxon>
        <taxon>Pseudonocardiales</taxon>
        <taxon>Pseudonocardiaceae</taxon>
        <taxon>Pseudonocardia</taxon>
    </lineage>
</organism>
<dbReference type="SMART" id="SM00834">
    <property type="entry name" value="CxxC_CXXC_SSSS"/>
    <property type="match status" value="1"/>
</dbReference>
<accession>A0A511DNQ3</accession>
<keyword evidence="4" id="KW-1185">Reference proteome</keyword>
<name>A0A511DNQ3_9PSEU</name>
<evidence type="ECO:0000313" key="4">
    <source>
        <dbReference type="Proteomes" id="UP000321685"/>
    </source>
</evidence>
<evidence type="ECO:0000256" key="1">
    <source>
        <dbReference type="SAM" id="MobiDB-lite"/>
    </source>
</evidence>
<dbReference type="InterPro" id="IPR013429">
    <property type="entry name" value="Regulatory_FmdB_Zinc_ribbon"/>
</dbReference>
<dbReference type="EMBL" id="BJVJ01000053">
    <property type="protein sequence ID" value="GEL25424.1"/>
    <property type="molecule type" value="Genomic_DNA"/>
</dbReference>
<sequence>MIVITVVPGTPHNDVEGALVALYRYRCAAHGAFDLTTPIGTAPETAPCPRCTATSARQYTAPMLGRGTDAAMTLIDRTRATADTPAVVGAPPPRPASRRTPLAPPNPALRRLPRP</sequence>
<feature type="region of interest" description="Disordered" evidence="1">
    <location>
        <begin position="77"/>
        <end position="115"/>
    </location>
</feature>
<feature type="domain" description="Putative regulatory protein FmdB zinc ribbon" evidence="2">
    <location>
        <begin position="22"/>
        <end position="60"/>
    </location>
</feature>
<comment type="caution">
    <text evidence="3">The sequence shown here is derived from an EMBL/GenBank/DDBJ whole genome shotgun (WGS) entry which is preliminary data.</text>
</comment>
<proteinExistence type="predicted"/>
<evidence type="ECO:0000259" key="2">
    <source>
        <dbReference type="SMART" id="SM00834"/>
    </source>
</evidence>
<dbReference type="AlphaFoldDB" id="A0A511DNQ3"/>
<gene>
    <name evidence="3" type="ORF">PSU4_43780</name>
</gene>
<protein>
    <recommendedName>
        <fullName evidence="2">Putative regulatory protein FmdB zinc ribbon domain-containing protein</fullName>
    </recommendedName>
</protein>
<dbReference type="RefSeq" id="WP_246115268.1">
    <property type="nucleotide sequence ID" value="NZ_BJVJ01000053.1"/>
</dbReference>
<dbReference type="Proteomes" id="UP000321685">
    <property type="component" value="Unassembled WGS sequence"/>
</dbReference>
<evidence type="ECO:0000313" key="3">
    <source>
        <dbReference type="EMBL" id="GEL25424.1"/>
    </source>
</evidence>
<reference evidence="3 4" key="1">
    <citation type="submission" date="2019-07" db="EMBL/GenBank/DDBJ databases">
        <title>Whole genome shotgun sequence of Pseudonocardia sulfidoxydans NBRC 16205.</title>
        <authorList>
            <person name="Hosoyama A."/>
            <person name="Uohara A."/>
            <person name="Ohji S."/>
            <person name="Ichikawa N."/>
        </authorList>
    </citation>
    <scope>NUCLEOTIDE SEQUENCE [LARGE SCALE GENOMIC DNA]</scope>
    <source>
        <strain evidence="3 4">NBRC 16205</strain>
    </source>
</reference>